<proteinExistence type="predicted"/>
<dbReference type="AlphaFoldDB" id="A0A9Q8WNF7"/>
<accession>A0A9Q8WNF7</accession>
<keyword evidence="4" id="KW-1185">Reference proteome</keyword>
<dbReference type="InterPro" id="IPR018613">
    <property type="entry name" value="Ccdc97-like"/>
</dbReference>
<gene>
    <name evidence="3" type="ORF">CLUP02_14831</name>
</gene>
<evidence type="ECO:0000259" key="2">
    <source>
        <dbReference type="Pfam" id="PF09747"/>
    </source>
</evidence>
<evidence type="ECO:0000313" key="4">
    <source>
        <dbReference type="Proteomes" id="UP000830671"/>
    </source>
</evidence>
<organism evidence="3 4">
    <name type="scientific">Colletotrichum lupini</name>
    <dbReference type="NCBI Taxonomy" id="145971"/>
    <lineage>
        <taxon>Eukaryota</taxon>
        <taxon>Fungi</taxon>
        <taxon>Dikarya</taxon>
        <taxon>Ascomycota</taxon>
        <taxon>Pezizomycotina</taxon>
        <taxon>Sordariomycetes</taxon>
        <taxon>Hypocreomycetidae</taxon>
        <taxon>Glomerellales</taxon>
        <taxon>Glomerellaceae</taxon>
        <taxon>Colletotrichum</taxon>
        <taxon>Colletotrichum acutatum species complex</taxon>
    </lineage>
</organism>
<feature type="region of interest" description="Disordered" evidence="1">
    <location>
        <begin position="42"/>
        <end position="78"/>
    </location>
</feature>
<feature type="domain" description="CCD97-like C-terminal" evidence="2">
    <location>
        <begin position="156"/>
        <end position="222"/>
    </location>
</feature>
<name>A0A9Q8WNF7_9PEZI</name>
<dbReference type="RefSeq" id="XP_049150903.1">
    <property type="nucleotide sequence ID" value="XM_049293757.1"/>
</dbReference>
<dbReference type="Pfam" id="PF09747">
    <property type="entry name" value="CCD97-like_C"/>
    <property type="match status" value="2"/>
</dbReference>
<dbReference type="PANTHER" id="PTHR31840">
    <property type="entry name" value="COILED-COIL DOMAIN-CONTAINING PROTEIN 97"/>
    <property type="match status" value="1"/>
</dbReference>
<dbReference type="Proteomes" id="UP000830671">
    <property type="component" value="Chromosome 8"/>
</dbReference>
<protein>
    <submittedName>
        <fullName evidence="3">Coiled-coil domain-containing protein</fullName>
    </submittedName>
</protein>
<evidence type="ECO:0000256" key="1">
    <source>
        <dbReference type="SAM" id="MobiDB-lite"/>
    </source>
</evidence>
<reference evidence="3" key="1">
    <citation type="journal article" date="2021" name="Mol. Plant Microbe Interact.">
        <title>Complete Genome Sequence of the Plant-Pathogenic Fungus Colletotrichum lupini.</title>
        <authorList>
            <person name="Baroncelli R."/>
            <person name="Pensec F."/>
            <person name="Da Lio D."/>
            <person name="Boufleur T."/>
            <person name="Vicente I."/>
            <person name="Sarrocco S."/>
            <person name="Picot A."/>
            <person name="Baraldi E."/>
            <person name="Sukno S."/>
            <person name="Thon M."/>
            <person name="Le Floch G."/>
        </authorList>
    </citation>
    <scope>NUCLEOTIDE SEQUENCE</scope>
    <source>
        <strain evidence="3">IMI 504893</strain>
    </source>
</reference>
<feature type="domain" description="CCD97-like C-terminal" evidence="2">
    <location>
        <begin position="78"/>
        <end position="153"/>
    </location>
</feature>
<evidence type="ECO:0000313" key="3">
    <source>
        <dbReference type="EMBL" id="UQC89302.1"/>
    </source>
</evidence>
<dbReference type="KEGG" id="clup:CLUP02_14831"/>
<dbReference type="InterPro" id="IPR040233">
    <property type="entry name" value="CCD97-like_C"/>
</dbReference>
<sequence>MYIWICVRTQEGLPYLRHQHLQSRLIHFGAFIYGTQLKPVKMPSFTEPEHQSQSLPFEKPTPRPPRSPTVAKNIRSRNRRREYLERHPKYFSDAEHELADPLLYDSLVRKFQTPAEREVEGKAKGYSGVLESSLLRGEARLADLKSSTDDTTTSEPARDFTTEADLSKTKTKEEGLQRWHEFLTERFVRGHDEDFDYSLIDDNEDYDVMERRDAEEAWFDEEDPETSEQLLRGWLSRTSTVSCLRIKEKTKRRLEHMMASQSAVIIGVGRERENNIDDQALDPKRTYLHVLTSGFQTFPSHDAEQPVRPPRTLLTPWRKFIEPPLAQWCKRRRIVAMESQRLPISYRRGSNPTLPCDFGGKAWVARGLILKGARLSSKSKYDRNQVGRSKEVPYAVNMTSPGPAWHTRDWFCISQESPRFSPPTRGAGGGCAQDGVNRENALGKFKGRWLVVPCSTLPGQHHHFHIHPDA</sequence>
<dbReference type="EMBL" id="CP019480">
    <property type="protein sequence ID" value="UQC89302.1"/>
    <property type="molecule type" value="Genomic_DNA"/>
</dbReference>
<dbReference type="PANTHER" id="PTHR31840:SF1">
    <property type="entry name" value="COILED-COIL DOMAIN-CONTAINING PROTEIN 97"/>
    <property type="match status" value="1"/>
</dbReference>
<dbReference type="GeneID" id="73348767"/>